<dbReference type="RefSeq" id="XP_026677862.1">
    <property type="nucleotide sequence ID" value="XM_026822061.1"/>
</dbReference>
<evidence type="ECO:0000256" key="2">
    <source>
        <dbReference type="SAM" id="MobiDB-lite"/>
    </source>
</evidence>
<dbReference type="GO" id="GO:0043130">
    <property type="term" value="F:ubiquitin binding"/>
    <property type="evidence" value="ECO:0007669"/>
    <property type="project" value="InterPro"/>
</dbReference>
<dbReference type="RefSeq" id="XP_026677863.1">
    <property type="nucleotide sequence ID" value="XM_026822062.1"/>
</dbReference>
<feature type="region of interest" description="Disordered" evidence="2">
    <location>
        <begin position="226"/>
        <end position="250"/>
    </location>
</feature>
<dbReference type="InterPro" id="IPR041911">
    <property type="entry name" value="TAB2/3_CUE"/>
</dbReference>
<keyword evidence="1" id="KW-0175">Coiled coil</keyword>
<feature type="compositionally biased region" description="Basic residues" evidence="2">
    <location>
        <begin position="128"/>
        <end position="138"/>
    </location>
</feature>
<feature type="region of interest" description="Disordered" evidence="2">
    <location>
        <begin position="400"/>
        <end position="431"/>
    </location>
</feature>
<name>A0A3Q0IU18_DIACI</name>
<feature type="coiled-coil region" evidence="1">
    <location>
        <begin position="479"/>
        <end position="506"/>
    </location>
</feature>
<dbReference type="SMART" id="SM00546">
    <property type="entry name" value="CUE"/>
    <property type="match status" value="1"/>
</dbReference>
<dbReference type="PaxDb" id="121845-A0A3Q0IU18"/>
<dbReference type="Gene3D" id="1.10.8.10">
    <property type="entry name" value="DNA helicase RuvA subunit, C-terminal domain"/>
    <property type="match status" value="1"/>
</dbReference>
<evidence type="ECO:0000313" key="4">
    <source>
        <dbReference type="Proteomes" id="UP000079169"/>
    </source>
</evidence>
<dbReference type="Proteomes" id="UP000079169">
    <property type="component" value="Unplaced"/>
</dbReference>
<reference evidence="5 6" key="1">
    <citation type="submission" date="2025-04" db="UniProtKB">
        <authorList>
            <consortium name="RefSeq"/>
        </authorList>
    </citation>
    <scope>IDENTIFICATION</scope>
</reference>
<dbReference type="CDD" id="cd14362">
    <property type="entry name" value="CUE_TAB2_TAB3"/>
    <property type="match status" value="1"/>
</dbReference>
<feature type="domain" description="CUE" evidence="3">
    <location>
        <begin position="10"/>
        <end position="53"/>
    </location>
</feature>
<dbReference type="KEGG" id="dci:103507117"/>
<dbReference type="PROSITE" id="PS51140">
    <property type="entry name" value="CUE"/>
    <property type="match status" value="1"/>
</dbReference>
<feature type="compositionally biased region" description="Low complexity" evidence="2">
    <location>
        <begin position="318"/>
        <end position="332"/>
    </location>
</feature>
<evidence type="ECO:0000313" key="9">
    <source>
        <dbReference type="RefSeq" id="XP_026677864.1"/>
    </source>
</evidence>
<feature type="compositionally biased region" description="Polar residues" evidence="2">
    <location>
        <begin position="306"/>
        <end position="317"/>
    </location>
</feature>
<dbReference type="STRING" id="121845.A0A3Q0IU18"/>
<evidence type="ECO:0000313" key="10">
    <source>
        <dbReference type="RefSeq" id="XP_026677865.1"/>
    </source>
</evidence>
<dbReference type="GeneID" id="103507117"/>
<accession>A0A3Q0IU18</accession>
<keyword evidence="4" id="KW-1185">Reference proteome</keyword>
<proteinExistence type="predicted"/>
<dbReference type="RefSeq" id="XP_026677860.1">
    <property type="nucleotide sequence ID" value="XM_026822059.1"/>
</dbReference>
<evidence type="ECO:0000256" key="1">
    <source>
        <dbReference type="SAM" id="Coils"/>
    </source>
</evidence>
<evidence type="ECO:0000259" key="3">
    <source>
        <dbReference type="PROSITE" id="PS51140"/>
    </source>
</evidence>
<dbReference type="AlphaFoldDB" id="A0A3Q0IU18"/>
<feature type="region of interest" description="Disordered" evidence="2">
    <location>
        <begin position="86"/>
        <end position="145"/>
    </location>
</feature>
<dbReference type="InterPro" id="IPR003892">
    <property type="entry name" value="CUE"/>
</dbReference>
<dbReference type="RefSeq" id="XP_026677861.1">
    <property type="nucleotide sequence ID" value="XM_026822060.1"/>
</dbReference>
<sequence length="535" mass="59128">MAGCPCSNIEIMQLFHELKQKFPQVPDHIVSQCIIQNAHNKDSCEHELEEENTRYLRHCFPQGLVDKMASPSPLPPDESQVYLERGYPRRGSDSPQCSRRKTSCASNDGSANVKHSSKPSKKLGLPPKHGKKGYKISSKHGSDYKHATISGGDVTTLDTNEMHRHSSNKTFSEIKIDHRGNQYNKLGEKVVKEKYKKISELDDITNNMSSADQKKLSEAQHMLGLVDTDDTSHENRKTRQKHHSKGHASHVLDRQISSNTHWNFQPTCTVPVSQTKQSTPDSTATSKQQTTNRGTLKLDLFPQPLPSNQMASPSNQTVLPSNQSVSPSNQSLFPSNHSVPSNKFRLSVPSSSGNDMTSVSVLSYSAPCTPLSASSPLFPPLAVDVNTGGHRTSLSLEPLPHYGLSDDPARPQTKVTLSLRPPSSPPSSGPGVTYTTYSLKDGVQAQLHISIGANLSQSPEPQTVIDNSETISAATKNILTAQIERKAKLENALKCEKERLSAIKRDIMCIDQKIKRHKNQQKDPIRSSRVRIKFF</sequence>
<evidence type="ECO:0000313" key="7">
    <source>
        <dbReference type="RefSeq" id="XP_026677862.1"/>
    </source>
</evidence>
<dbReference type="RefSeq" id="XP_026677865.1">
    <property type="nucleotide sequence ID" value="XM_026822064.1"/>
</dbReference>
<gene>
    <name evidence="5 6 7 8 9 10" type="primary">LOC103507117</name>
</gene>
<feature type="compositionally biased region" description="Polar residues" evidence="2">
    <location>
        <begin position="93"/>
        <end position="110"/>
    </location>
</feature>
<protein>
    <submittedName>
        <fullName evidence="5 6">Uncharacterized protein LOC103507117 isoform X1</fullName>
    </submittedName>
    <submittedName>
        <fullName evidence="10">Uncharacterized protein LOC103507117 isoform X2</fullName>
    </submittedName>
</protein>
<evidence type="ECO:0000313" key="6">
    <source>
        <dbReference type="RefSeq" id="XP_026677861.1"/>
    </source>
</evidence>
<feature type="compositionally biased region" description="Polar residues" evidence="2">
    <location>
        <begin position="262"/>
        <end position="294"/>
    </location>
</feature>
<evidence type="ECO:0000313" key="5">
    <source>
        <dbReference type="RefSeq" id="XP_026677860.1"/>
    </source>
</evidence>
<organism evidence="4 5">
    <name type="scientific">Diaphorina citri</name>
    <name type="common">Asian citrus psyllid</name>
    <dbReference type="NCBI Taxonomy" id="121845"/>
    <lineage>
        <taxon>Eukaryota</taxon>
        <taxon>Metazoa</taxon>
        <taxon>Ecdysozoa</taxon>
        <taxon>Arthropoda</taxon>
        <taxon>Hexapoda</taxon>
        <taxon>Insecta</taxon>
        <taxon>Pterygota</taxon>
        <taxon>Neoptera</taxon>
        <taxon>Paraneoptera</taxon>
        <taxon>Hemiptera</taxon>
        <taxon>Sternorrhyncha</taxon>
        <taxon>Psylloidea</taxon>
        <taxon>Psyllidae</taxon>
        <taxon>Diaphorininae</taxon>
        <taxon>Diaphorina</taxon>
    </lineage>
</organism>
<dbReference type="RefSeq" id="XP_026677864.1">
    <property type="nucleotide sequence ID" value="XM_026822063.1"/>
</dbReference>
<feature type="compositionally biased region" description="Basic residues" evidence="2">
    <location>
        <begin position="238"/>
        <end position="248"/>
    </location>
</feature>
<feature type="region of interest" description="Disordered" evidence="2">
    <location>
        <begin position="262"/>
        <end position="341"/>
    </location>
</feature>
<evidence type="ECO:0000313" key="8">
    <source>
        <dbReference type="RefSeq" id="XP_026677863.1"/>
    </source>
</evidence>